<name>A0A2T6C7X5_9BACL</name>
<dbReference type="EC" id="1.1.99.14" evidence="6"/>
<evidence type="ECO:0000256" key="5">
    <source>
        <dbReference type="ARBA" id="ARBA00023014"/>
    </source>
</evidence>
<keyword evidence="5 6" id="KW-0411">Iron-sulfur</keyword>
<dbReference type="InterPro" id="IPR009051">
    <property type="entry name" value="Helical_ferredxn"/>
</dbReference>
<keyword evidence="2 6" id="KW-0479">Metal-binding</keyword>
<keyword evidence="9" id="KW-1185">Reference proteome</keyword>
<feature type="domain" description="4Fe-4S ferredoxin-type" evidence="7">
    <location>
        <begin position="56"/>
        <end position="80"/>
    </location>
</feature>
<evidence type="ECO:0000256" key="2">
    <source>
        <dbReference type="ARBA" id="ARBA00022723"/>
    </source>
</evidence>
<feature type="domain" description="4Fe-4S ferredoxin-type" evidence="7">
    <location>
        <begin position="6"/>
        <end position="37"/>
    </location>
</feature>
<evidence type="ECO:0000259" key="7">
    <source>
        <dbReference type="PROSITE" id="PS51379"/>
    </source>
</evidence>
<dbReference type="Proteomes" id="UP000244240">
    <property type="component" value="Unassembled WGS sequence"/>
</dbReference>
<sequence length="440" mass="49345">MKDRQKKIHYEKTFDCVQCGYCLPACPTYESMKKETHSPRGRIHLIKQFAEGKVDIEALQEPIDKCLGCNACSTVCPTNVQYGKILEGAKQVLDEQKPKTKIQKVVEKLIFEQVFPSKAWMNTIGHASWFYQKSGLQTLGRMTGLTKAAPLHLEQFEQILPDLPSPVERMHRPKVVKTAGQRRAKVGFFTGCIMDSLFFGINAKTIDLLARAGADVVIPDGQTCCGALHAHSGKQGISKELAKKNIKAFEKAFEGEDVDYIVINAGGCGARLIEYGELFEDEPDWQERAEGFVARTKDISEVLVELDTLTFTKPVKEVVTYQSSCHMLNVQHVVEPPLRVLKSIPGIVYREMEGSERCCGSAGIYNILQFDESMKILDHKMDKVKMTGAHTLVTTNPGCLLQMKLGIKRECLEERMRAVHLVELLSEARPLGRPESEKDR</sequence>
<evidence type="ECO:0000313" key="9">
    <source>
        <dbReference type="Proteomes" id="UP000244240"/>
    </source>
</evidence>
<dbReference type="SUPFAM" id="SSF46548">
    <property type="entry name" value="alpha-helical ferredoxin"/>
    <property type="match status" value="1"/>
</dbReference>
<keyword evidence="6" id="KW-0249">Electron transport</keyword>
<dbReference type="InterPro" id="IPR017900">
    <property type="entry name" value="4Fe4S_Fe_S_CS"/>
</dbReference>
<evidence type="ECO:0000256" key="4">
    <source>
        <dbReference type="ARBA" id="ARBA00023004"/>
    </source>
</evidence>
<dbReference type="InterPro" id="IPR004017">
    <property type="entry name" value="Cys_rich_dom"/>
</dbReference>
<accession>A0A2T6C7X5</accession>
<protein>
    <recommendedName>
        <fullName evidence="6">Glycolate oxidase iron-sulfur subunit</fullName>
        <ecNumber evidence="6">1.1.99.14</ecNumber>
    </recommendedName>
</protein>
<reference evidence="8 9" key="1">
    <citation type="submission" date="2018-04" db="EMBL/GenBank/DDBJ databases">
        <title>Genomic Encyclopedia of Archaeal and Bacterial Type Strains, Phase II (KMG-II): from individual species to whole genera.</title>
        <authorList>
            <person name="Goeker M."/>
        </authorList>
    </citation>
    <scope>NUCLEOTIDE SEQUENCE [LARGE SCALE GENOMIC DNA]</scope>
    <source>
        <strain evidence="8 9">DSM 45787</strain>
    </source>
</reference>
<evidence type="ECO:0000313" key="8">
    <source>
        <dbReference type="EMBL" id="PTX64405.1"/>
    </source>
</evidence>
<dbReference type="GO" id="GO:0019154">
    <property type="term" value="F:glycolate dehydrogenase activity"/>
    <property type="evidence" value="ECO:0007669"/>
    <property type="project" value="UniProtKB-EC"/>
</dbReference>
<dbReference type="Pfam" id="PF02754">
    <property type="entry name" value="CCG"/>
    <property type="match status" value="2"/>
</dbReference>
<dbReference type="GO" id="GO:0051539">
    <property type="term" value="F:4 iron, 4 sulfur cluster binding"/>
    <property type="evidence" value="ECO:0007669"/>
    <property type="project" value="UniProtKB-UniRule"/>
</dbReference>
<keyword evidence="1 6" id="KW-0004">4Fe-4S</keyword>
<evidence type="ECO:0000256" key="3">
    <source>
        <dbReference type="ARBA" id="ARBA00022737"/>
    </source>
</evidence>
<comment type="function">
    <text evidence="6">Component of a complex that catalyzes the oxidation of glycolate to glyoxylate.</text>
</comment>
<gene>
    <name evidence="8" type="ORF">C8P63_103191</name>
</gene>
<dbReference type="PIRSF" id="PIRSF000139">
    <property type="entry name" value="Glc_ox_4Fe-4S"/>
    <property type="match status" value="1"/>
</dbReference>
<evidence type="ECO:0000256" key="6">
    <source>
        <dbReference type="PIRNR" id="PIRNR000139"/>
    </source>
</evidence>
<comment type="catalytic activity">
    <reaction evidence="6">
        <text>(R)-lactate + A = pyruvate + AH2</text>
        <dbReference type="Rhea" id="RHEA:15089"/>
        <dbReference type="ChEBI" id="CHEBI:13193"/>
        <dbReference type="ChEBI" id="CHEBI:15361"/>
        <dbReference type="ChEBI" id="CHEBI:16004"/>
        <dbReference type="ChEBI" id="CHEBI:17499"/>
    </reaction>
</comment>
<dbReference type="InterPro" id="IPR012257">
    <property type="entry name" value="Glc_ox_4Fe-4S"/>
</dbReference>
<evidence type="ECO:0000256" key="1">
    <source>
        <dbReference type="ARBA" id="ARBA00022485"/>
    </source>
</evidence>
<dbReference type="GO" id="GO:0046872">
    <property type="term" value="F:metal ion binding"/>
    <property type="evidence" value="ECO:0007669"/>
    <property type="project" value="UniProtKB-UniRule"/>
</dbReference>
<keyword evidence="3" id="KW-0677">Repeat</keyword>
<organism evidence="8 9">
    <name type="scientific">Melghirimyces profundicolus</name>
    <dbReference type="NCBI Taxonomy" id="1242148"/>
    <lineage>
        <taxon>Bacteria</taxon>
        <taxon>Bacillati</taxon>
        <taxon>Bacillota</taxon>
        <taxon>Bacilli</taxon>
        <taxon>Bacillales</taxon>
        <taxon>Thermoactinomycetaceae</taxon>
        <taxon>Melghirimyces</taxon>
    </lineage>
</organism>
<dbReference type="PROSITE" id="PS00198">
    <property type="entry name" value="4FE4S_FER_1"/>
    <property type="match status" value="2"/>
</dbReference>
<dbReference type="Pfam" id="PF13183">
    <property type="entry name" value="Fer4_8"/>
    <property type="match status" value="1"/>
</dbReference>
<dbReference type="PANTHER" id="PTHR32479:SF17">
    <property type="entry name" value="GLYCOLATE OXIDASE IRON-SULFUR SUBUNIT"/>
    <property type="match status" value="1"/>
</dbReference>
<dbReference type="EMBL" id="QBKR01000003">
    <property type="protein sequence ID" value="PTX64405.1"/>
    <property type="molecule type" value="Genomic_DNA"/>
</dbReference>
<dbReference type="AlphaFoldDB" id="A0A2T6C7X5"/>
<comment type="cofactor">
    <cofactor evidence="6">
        <name>[4Fe-4S] cluster</name>
        <dbReference type="ChEBI" id="CHEBI:49883"/>
    </cofactor>
    <text evidence="6">Binds 2 [4Fe-4S] clusters.</text>
</comment>
<dbReference type="PROSITE" id="PS51379">
    <property type="entry name" value="4FE4S_FER_2"/>
    <property type="match status" value="2"/>
</dbReference>
<proteinExistence type="predicted"/>
<keyword evidence="6" id="KW-0813">Transport</keyword>
<comment type="catalytic activity">
    <reaction evidence="6">
        <text>glycolate + A = glyoxylate + AH2</text>
        <dbReference type="Rhea" id="RHEA:21264"/>
        <dbReference type="ChEBI" id="CHEBI:13193"/>
        <dbReference type="ChEBI" id="CHEBI:17499"/>
        <dbReference type="ChEBI" id="CHEBI:29805"/>
        <dbReference type="ChEBI" id="CHEBI:36655"/>
        <dbReference type="EC" id="1.1.99.14"/>
    </reaction>
</comment>
<dbReference type="InterPro" id="IPR017896">
    <property type="entry name" value="4Fe4S_Fe-S-bd"/>
</dbReference>
<dbReference type="Gene3D" id="1.10.1060.10">
    <property type="entry name" value="Alpha-helical ferredoxin"/>
    <property type="match status" value="1"/>
</dbReference>
<dbReference type="PANTHER" id="PTHR32479">
    <property type="entry name" value="GLYCOLATE OXIDASE IRON-SULFUR SUBUNIT"/>
    <property type="match status" value="1"/>
</dbReference>
<keyword evidence="4 6" id="KW-0408">Iron</keyword>
<comment type="caution">
    <text evidence="8">The sequence shown here is derived from an EMBL/GenBank/DDBJ whole genome shotgun (WGS) entry which is preliminary data.</text>
</comment>